<dbReference type="AlphaFoldDB" id="A0A1F6C4V8"/>
<dbReference type="Proteomes" id="UP000178606">
    <property type="component" value="Unassembled WGS sequence"/>
</dbReference>
<reference evidence="8 9" key="1">
    <citation type="journal article" date="2016" name="Nat. Commun.">
        <title>Thousands of microbial genomes shed light on interconnected biogeochemical processes in an aquifer system.</title>
        <authorList>
            <person name="Anantharaman K."/>
            <person name="Brown C.T."/>
            <person name="Hug L.A."/>
            <person name="Sharon I."/>
            <person name="Castelle C.J."/>
            <person name="Probst A.J."/>
            <person name="Thomas B.C."/>
            <person name="Singh A."/>
            <person name="Wilkins M.J."/>
            <person name="Karaoz U."/>
            <person name="Brodie E.L."/>
            <person name="Williams K.H."/>
            <person name="Hubbard S.S."/>
            <person name="Banfield J.F."/>
        </authorList>
    </citation>
    <scope>NUCLEOTIDE SEQUENCE [LARGE SCALE GENOMIC DNA]</scope>
    <source>
        <strain evidence="9">RIFCSPLOWO2_12_FULL_64_10</strain>
    </source>
</reference>
<feature type="domain" description="Gfo/Idh/MocA-like oxidoreductase N-terminal" evidence="6">
    <location>
        <begin position="7"/>
        <end position="124"/>
    </location>
</feature>
<comment type="similarity">
    <text evidence="2">Belongs to the Gfo/Idh/MocA family. Glycosyl hydrolase 109 subfamily.</text>
</comment>
<dbReference type="Pfam" id="PF01408">
    <property type="entry name" value="GFO_IDH_MocA"/>
    <property type="match status" value="1"/>
</dbReference>
<dbReference type="InterPro" id="IPR000683">
    <property type="entry name" value="Gfo/Idh/MocA-like_OxRdtase_N"/>
</dbReference>
<evidence type="ECO:0000313" key="9">
    <source>
        <dbReference type="Proteomes" id="UP000178606"/>
    </source>
</evidence>
<gene>
    <name evidence="8" type="ORF">A3F84_09570</name>
</gene>
<dbReference type="SUPFAM" id="SSF51735">
    <property type="entry name" value="NAD(P)-binding Rossmann-fold domains"/>
    <property type="match status" value="1"/>
</dbReference>
<evidence type="ECO:0000256" key="1">
    <source>
        <dbReference type="ARBA" id="ARBA00001911"/>
    </source>
</evidence>
<dbReference type="Pfam" id="PF21252">
    <property type="entry name" value="Glyco_hydro_109_C"/>
    <property type="match status" value="1"/>
</dbReference>
<evidence type="ECO:0000313" key="8">
    <source>
        <dbReference type="EMBL" id="OGG44235.1"/>
    </source>
</evidence>
<evidence type="ECO:0000259" key="7">
    <source>
        <dbReference type="Pfam" id="PF21252"/>
    </source>
</evidence>
<accession>A0A1F6C4V8</accession>
<name>A0A1F6C4V8_HANXR</name>
<dbReference type="Gene3D" id="3.40.50.720">
    <property type="entry name" value="NAD(P)-binding Rossmann-like Domain"/>
    <property type="match status" value="1"/>
</dbReference>
<feature type="domain" description="Glycosyl hydrolase 109 C-terminal" evidence="7">
    <location>
        <begin position="138"/>
        <end position="288"/>
    </location>
</feature>
<evidence type="ECO:0000259" key="6">
    <source>
        <dbReference type="Pfam" id="PF01408"/>
    </source>
</evidence>
<dbReference type="SUPFAM" id="SSF55347">
    <property type="entry name" value="Glyceraldehyde-3-phosphate dehydrogenase-like, C-terminal domain"/>
    <property type="match status" value="1"/>
</dbReference>
<dbReference type="InterPro" id="IPR049303">
    <property type="entry name" value="Glyco_hydro_109_C"/>
</dbReference>
<evidence type="ECO:0000256" key="5">
    <source>
        <dbReference type="ARBA" id="ARBA00023295"/>
    </source>
</evidence>
<dbReference type="GO" id="GO:0016798">
    <property type="term" value="F:hydrolase activity, acting on glycosyl bonds"/>
    <property type="evidence" value="ECO:0007669"/>
    <property type="project" value="UniProtKB-KW"/>
</dbReference>
<evidence type="ECO:0000256" key="3">
    <source>
        <dbReference type="ARBA" id="ARBA00022801"/>
    </source>
</evidence>
<dbReference type="PANTHER" id="PTHR43818">
    <property type="entry name" value="BCDNA.GH03377"/>
    <property type="match status" value="1"/>
</dbReference>
<keyword evidence="5" id="KW-0326">Glycosidase</keyword>
<proteinExistence type="inferred from homology"/>
<comment type="cofactor">
    <cofactor evidence="1">
        <name>NAD(+)</name>
        <dbReference type="ChEBI" id="CHEBI:57540"/>
    </cofactor>
</comment>
<protein>
    <recommendedName>
        <fullName evidence="10">Gfo/Idh/MocA-like oxidoreductase N-terminal domain-containing protein</fullName>
    </recommendedName>
</protein>
<keyword evidence="4" id="KW-0560">Oxidoreductase</keyword>
<dbReference type="Gene3D" id="3.30.360.10">
    <property type="entry name" value="Dihydrodipicolinate Reductase, domain 2"/>
    <property type="match status" value="1"/>
</dbReference>
<dbReference type="InterPro" id="IPR050463">
    <property type="entry name" value="Gfo/Idh/MocA_oxidrdct_glycsds"/>
</dbReference>
<evidence type="ECO:0008006" key="10">
    <source>
        <dbReference type="Google" id="ProtNLM"/>
    </source>
</evidence>
<dbReference type="GO" id="GO:0016491">
    <property type="term" value="F:oxidoreductase activity"/>
    <property type="evidence" value="ECO:0007669"/>
    <property type="project" value="UniProtKB-KW"/>
</dbReference>
<dbReference type="GO" id="GO:0000166">
    <property type="term" value="F:nucleotide binding"/>
    <property type="evidence" value="ECO:0007669"/>
    <property type="project" value="InterPro"/>
</dbReference>
<dbReference type="PANTHER" id="PTHR43818:SF11">
    <property type="entry name" value="BCDNA.GH03377"/>
    <property type="match status" value="1"/>
</dbReference>
<evidence type="ECO:0000256" key="4">
    <source>
        <dbReference type="ARBA" id="ARBA00023002"/>
    </source>
</evidence>
<comment type="caution">
    <text evidence="8">The sequence shown here is derived from an EMBL/GenBank/DDBJ whole genome shotgun (WGS) entry which is preliminary data.</text>
</comment>
<dbReference type="EMBL" id="MFKF01000410">
    <property type="protein sequence ID" value="OGG44235.1"/>
    <property type="molecule type" value="Genomic_DNA"/>
</dbReference>
<dbReference type="InterPro" id="IPR036291">
    <property type="entry name" value="NAD(P)-bd_dom_sf"/>
</dbReference>
<evidence type="ECO:0000256" key="2">
    <source>
        <dbReference type="ARBA" id="ARBA00009329"/>
    </source>
</evidence>
<keyword evidence="3" id="KW-0378">Hydrolase</keyword>
<organism evidence="8 9">
    <name type="scientific">Handelsmanbacteria sp. (strain RIFCSPLOWO2_12_FULL_64_10)</name>
    <dbReference type="NCBI Taxonomy" id="1817868"/>
    <lineage>
        <taxon>Bacteria</taxon>
        <taxon>Candidatus Handelsmaniibacteriota</taxon>
    </lineage>
</organism>
<sequence length="371" mass="41305">MAVLEKLNIGIAGAAGRGASFRAAFDANPVARIHAVCDVRQDTLDQAAEKLGASEKYADYEEMLDRSDLDAVVIGTPMQFHAPQAILALKRDIHVLSEVTAGVSISECRDLVTAQKASRAVYMMAENYTYTKPNVLVRELVRRGLFGEVYYAEGEYLHELKGLNEVTKWRRRWQTGIDGITYGTHSLGPILQWMPGDRAVRVCCEGSGHHYADPRGDRYENQDTCVMLARTAKGGLIKIRVDMLSERPHAMTNYSLQGTKGCYESARGRGERHRVWLADLCEDKNAWRDLTELEADHLPEMWRNPPEEALRAGHGGGDFFEVLDFVNAITGKVPCPIGIHEAMDMTLPGLISQASITKGGEWLEVPDSRTW</sequence>